<evidence type="ECO:0000313" key="2">
    <source>
        <dbReference type="Proteomes" id="UP000008144"/>
    </source>
</evidence>
<name>H2XS54_CIOIN</name>
<protein>
    <submittedName>
        <fullName evidence="1">Uncharacterized protein</fullName>
    </submittedName>
</protein>
<sequence>MLTYYLLAANFGKQPHNNRYHLPITVLKSYFYLHSTDTVAVTPFNKPVFF</sequence>
<evidence type="ECO:0000313" key="1">
    <source>
        <dbReference type="Ensembl" id="ENSCINP00000032488.1"/>
    </source>
</evidence>
<accession>H2XS54</accession>
<reference evidence="1" key="3">
    <citation type="submission" date="2025-09" db="UniProtKB">
        <authorList>
            <consortium name="Ensembl"/>
        </authorList>
    </citation>
    <scope>IDENTIFICATION</scope>
</reference>
<reference evidence="2" key="1">
    <citation type="journal article" date="2002" name="Science">
        <title>The draft genome of Ciona intestinalis: insights into chordate and vertebrate origins.</title>
        <authorList>
            <person name="Dehal P."/>
            <person name="Satou Y."/>
            <person name="Campbell R.K."/>
            <person name="Chapman J."/>
            <person name="Degnan B."/>
            <person name="De Tomaso A."/>
            <person name="Davidson B."/>
            <person name="Di Gregorio A."/>
            <person name="Gelpke M."/>
            <person name="Goodstein D.M."/>
            <person name="Harafuji N."/>
            <person name="Hastings K.E."/>
            <person name="Ho I."/>
            <person name="Hotta K."/>
            <person name="Huang W."/>
            <person name="Kawashima T."/>
            <person name="Lemaire P."/>
            <person name="Martinez D."/>
            <person name="Meinertzhagen I.A."/>
            <person name="Necula S."/>
            <person name="Nonaka M."/>
            <person name="Putnam N."/>
            <person name="Rash S."/>
            <person name="Saiga H."/>
            <person name="Satake M."/>
            <person name="Terry A."/>
            <person name="Yamada L."/>
            <person name="Wang H.G."/>
            <person name="Awazu S."/>
            <person name="Azumi K."/>
            <person name="Boore J."/>
            <person name="Branno M."/>
            <person name="Chin-Bow S."/>
            <person name="DeSantis R."/>
            <person name="Doyle S."/>
            <person name="Francino P."/>
            <person name="Keys D.N."/>
            <person name="Haga S."/>
            <person name="Hayashi H."/>
            <person name="Hino K."/>
            <person name="Imai K.S."/>
            <person name="Inaba K."/>
            <person name="Kano S."/>
            <person name="Kobayashi K."/>
            <person name="Kobayashi M."/>
            <person name="Lee B.I."/>
            <person name="Makabe K.W."/>
            <person name="Manohar C."/>
            <person name="Matassi G."/>
            <person name="Medina M."/>
            <person name="Mochizuki Y."/>
            <person name="Mount S."/>
            <person name="Morishita T."/>
            <person name="Miura S."/>
            <person name="Nakayama A."/>
            <person name="Nishizaka S."/>
            <person name="Nomoto H."/>
            <person name="Ohta F."/>
            <person name="Oishi K."/>
            <person name="Rigoutsos I."/>
            <person name="Sano M."/>
            <person name="Sasaki A."/>
            <person name="Sasakura Y."/>
            <person name="Shoguchi E."/>
            <person name="Shin-i T."/>
            <person name="Spagnuolo A."/>
            <person name="Stainier D."/>
            <person name="Suzuki M.M."/>
            <person name="Tassy O."/>
            <person name="Takatori N."/>
            <person name="Tokuoka M."/>
            <person name="Yagi K."/>
            <person name="Yoshizaki F."/>
            <person name="Wada S."/>
            <person name="Zhang C."/>
            <person name="Hyatt P.D."/>
            <person name="Larimer F."/>
            <person name="Detter C."/>
            <person name="Doggett N."/>
            <person name="Glavina T."/>
            <person name="Hawkins T."/>
            <person name="Richardson P."/>
            <person name="Lucas S."/>
            <person name="Kohara Y."/>
            <person name="Levine M."/>
            <person name="Satoh N."/>
            <person name="Rokhsar D.S."/>
        </authorList>
    </citation>
    <scope>NUCLEOTIDE SEQUENCE [LARGE SCALE GENOMIC DNA]</scope>
</reference>
<dbReference type="HOGENOM" id="CLU_3124473_0_0_1"/>
<reference evidence="1" key="2">
    <citation type="submission" date="2025-08" db="UniProtKB">
        <authorList>
            <consortium name="Ensembl"/>
        </authorList>
    </citation>
    <scope>IDENTIFICATION</scope>
</reference>
<dbReference type="Proteomes" id="UP000008144">
    <property type="component" value="Unassembled WGS sequence"/>
</dbReference>
<organism evidence="1 2">
    <name type="scientific">Ciona intestinalis</name>
    <name type="common">Transparent sea squirt</name>
    <name type="synonym">Ascidia intestinalis</name>
    <dbReference type="NCBI Taxonomy" id="7719"/>
    <lineage>
        <taxon>Eukaryota</taxon>
        <taxon>Metazoa</taxon>
        <taxon>Chordata</taxon>
        <taxon>Tunicata</taxon>
        <taxon>Ascidiacea</taxon>
        <taxon>Phlebobranchia</taxon>
        <taxon>Cionidae</taxon>
        <taxon>Ciona</taxon>
    </lineage>
</organism>
<dbReference type="Ensembl" id="ENSCINT00000031907.1">
    <property type="protein sequence ID" value="ENSCINP00000032488.1"/>
    <property type="gene ID" value="ENSCING00000017962.1"/>
</dbReference>
<dbReference type="InParanoid" id="H2XS54"/>
<proteinExistence type="predicted"/>
<dbReference type="AlphaFoldDB" id="H2XS54"/>
<keyword evidence="2" id="KW-1185">Reference proteome</keyword>